<dbReference type="PANTHER" id="PTHR43701">
    <property type="entry name" value="MEMBRANE TRANSPORTER PROTEIN MJ0441-RELATED"/>
    <property type="match status" value="1"/>
</dbReference>
<comment type="subcellular location">
    <subcellularLocation>
        <location evidence="6">Cell membrane</location>
        <topology evidence="6">Multi-pass membrane protein</topology>
    </subcellularLocation>
    <subcellularLocation>
        <location evidence="1">Membrane</location>
        <topology evidence="1">Multi-pass membrane protein</topology>
    </subcellularLocation>
</comment>
<evidence type="ECO:0000313" key="7">
    <source>
        <dbReference type="EMBL" id="HIW02348.1"/>
    </source>
</evidence>
<comment type="similarity">
    <text evidence="2 6">Belongs to the 4-toluene sulfonate uptake permease (TSUP) (TC 2.A.102) family.</text>
</comment>
<evidence type="ECO:0000256" key="6">
    <source>
        <dbReference type="RuleBase" id="RU363041"/>
    </source>
</evidence>
<comment type="caution">
    <text evidence="7">The sequence shown here is derived from an EMBL/GenBank/DDBJ whole genome shotgun (WGS) entry which is preliminary data.</text>
</comment>
<dbReference type="InterPro" id="IPR002781">
    <property type="entry name" value="TM_pro_TauE-like"/>
</dbReference>
<evidence type="ECO:0000256" key="5">
    <source>
        <dbReference type="ARBA" id="ARBA00023136"/>
    </source>
</evidence>
<evidence type="ECO:0000256" key="4">
    <source>
        <dbReference type="ARBA" id="ARBA00022989"/>
    </source>
</evidence>
<dbReference type="AlphaFoldDB" id="A0A9D1PZV4"/>
<organism evidence="7 8">
    <name type="scientific">Candidatus Protoclostridium stercorigallinarum</name>
    <dbReference type="NCBI Taxonomy" id="2838741"/>
    <lineage>
        <taxon>Bacteria</taxon>
        <taxon>Bacillati</taxon>
        <taxon>Bacillota</taxon>
        <taxon>Clostridia</taxon>
        <taxon>Candidatus Protoclostridium</taxon>
    </lineage>
</organism>
<dbReference type="InterPro" id="IPR051598">
    <property type="entry name" value="TSUP/Inactive_protease-like"/>
</dbReference>
<evidence type="ECO:0000313" key="8">
    <source>
        <dbReference type="Proteomes" id="UP000823990"/>
    </source>
</evidence>
<dbReference type="EMBL" id="DXHS01000058">
    <property type="protein sequence ID" value="HIW02348.1"/>
    <property type="molecule type" value="Genomic_DNA"/>
</dbReference>
<dbReference type="Pfam" id="PF01925">
    <property type="entry name" value="TauE"/>
    <property type="match status" value="1"/>
</dbReference>
<reference evidence="7" key="1">
    <citation type="journal article" date="2021" name="PeerJ">
        <title>Extensive microbial diversity within the chicken gut microbiome revealed by metagenomics and culture.</title>
        <authorList>
            <person name="Gilroy R."/>
            <person name="Ravi A."/>
            <person name="Getino M."/>
            <person name="Pursley I."/>
            <person name="Horton D.L."/>
            <person name="Alikhan N.F."/>
            <person name="Baker D."/>
            <person name="Gharbi K."/>
            <person name="Hall N."/>
            <person name="Watson M."/>
            <person name="Adriaenssens E.M."/>
            <person name="Foster-Nyarko E."/>
            <person name="Jarju S."/>
            <person name="Secka A."/>
            <person name="Antonio M."/>
            <person name="Oren A."/>
            <person name="Chaudhuri R.R."/>
            <person name="La Ragione R."/>
            <person name="Hildebrand F."/>
            <person name="Pallen M.J."/>
        </authorList>
    </citation>
    <scope>NUCLEOTIDE SEQUENCE</scope>
    <source>
        <strain evidence="7">12435</strain>
    </source>
</reference>
<dbReference type="Proteomes" id="UP000823990">
    <property type="component" value="Unassembled WGS sequence"/>
</dbReference>
<feature type="transmembrane region" description="Helical" evidence="6">
    <location>
        <begin position="81"/>
        <end position="102"/>
    </location>
</feature>
<gene>
    <name evidence="7" type="ORF">H9892_03330</name>
</gene>
<dbReference type="PANTHER" id="PTHR43701:SF2">
    <property type="entry name" value="MEMBRANE TRANSPORTER PROTEIN YJNA-RELATED"/>
    <property type="match status" value="1"/>
</dbReference>
<dbReference type="GO" id="GO:0005886">
    <property type="term" value="C:plasma membrane"/>
    <property type="evidence" value="ECO:0007669"/>
    <property type="project" value="UniProtKB-SubCell"/>
</dbReference>
<keyword evidence="3 6" id="KW-0812">Transmembrane</keyword>
<protein>
    <recommendedName>
        <fullName evidence="6">Probable membrane transporter protein</fullName>
    </recommendedName>
</protein>
<reference evidence="7" key="2">
    <citation type="submission" date="2021-04" db="EMBL/GenBank/DDBJ databases">
        <authorList>
            <person name="Gilroy R."/>
        </authorList>
    </citation>
    <scope>NUCLEOTIDE SEQUENCE</scope>
    <source>
        <strain evidence="7">12435</strain>
    </source>
</reference>
<keyword evidence="4 6" id="KW-1133">Transmembrane helix</keyword>
<evidence type="ECO:0000256" key="2">
    <source>
        <dbReference type="ARBA" id="ARBA00009142"/>
    </source>
</evidence>
<proteinExistence type="inferred from homology"/>
<evidence type="ECO:0000256" key="1">
    <source>
        <dbReference type="ARBA" id="ARBA00004141"/>
    </source>
</evidence>
<feature type="transmembrane region" description="Helical" evidence="6">
    <location>
        <begin position="54"/>
        <end position="74"/>
    </location>
</feature>
<accession>A0A9D1PZV4</accession>
<feature type="transmembrane region" description="Helical" evidence="6">
    <location>
        <begin position="108"/>
        <end position="126"/>
    </location>
</feature>
<name>A0A9D1PZV4_9FIRM</name>
<keyword evidence="6" id="KW-1003">Cell membrane</keyword>
<keyword evidence="5 6" id="KW-0472">Membrane</keyword>
<feature type="transmembrane region" description="Helical" evidence="6">
    <location>
        <begin position="21"/>
        <end position="42"/>
    </location>
</feature>
<sequence>MVKAKAKAKAGRRVLEAAVGVAVGAINGLLGGGGGMLCVPFLENILGEEVKVSHATTVLVIFPVCLAAAAVYTAKGETDPLSALLVAAGAVVGGALGSAALAGAPPKAVAVVFALIVAGAGAWTVWKG</sequence>
<evidence type="ECO:0000256" key="3">
    <source>
        <dbReference type="ARBA" id="ARBA00022692"/>
    </source>
</evidence>